<keyword evidence="3" id="KW-0812">Transmembrane</keyword>
<dbReference type="EMBL" id="JAPQKR010000016">
    <property type="protein sequence ID" value="KAJ5190243.1"/>
    <property type="molecule type" value="Genomic_DNA"/>
</dbReference>
<proteinExistence type="predicted"/>
<evidence type="ECO:0000256" key="3">
    <source>
        <dbReference type="SAM" id="Phobius"/>
    </source>
</evidence>
<evidence type="ECO:0000256" key="1">
    <source>
        <dbReference type="SAM" id="Coils"/>
    </source>
</evidence>
<keyword evidence="3" id="KW-1133">Transmembrane helix</keyword>
<gene>
    <name evidence="4" type="ORF">N7498_009228</name>
</gene>
<feature type="region of interest" description="Disordered" evidence="2">
    <location>
        <begin position="169"/>
        <end position="259"/>
    </location>
</feature>
<dbReference type="GeneID" id="83183585"/>
<evidence type="ECO:0000256" key="2">
    <source>
        <dbReference type="SAM" id="MobiDB-lite"/>
    </source>
</evidence>
<evidence type="ECO:0000313" key="4">
    <source>
        <dbReference type="EMBL" id="KAJ5190243.1"/>
    </source>
</evidence>
<reference evidence="4" key="2">
    <citation type="journal article" date="2023" name="IMA Fungus">
        <title>Comparative genomic study of the Penicillium genus elucidates a diverse pangenome and 15 lateral gene transfer events.</title>
        <authorList>
            <person name="Petersen C."/>
            <person name="Sorensen T."/>
            <person name="Nielsen M.R."/>
            <person name="Sondergaard T.E."/>
            <person name="Sorensen J.L."/>
            <person name="Fitzpatrick D.A."/>
            <person name="Frisvad J.C."/>
            <person name="Nielsen K.L."/>
        </authorList>
    </citation>
    <scope>NUCLEOTIDE SEQUENCE</scope>
    <source>
        <strain evidence="4">IBT 15544</strain>
    </source>
</reference>
<accession>A0A9W9J422</accession>
<feature type="coiled-coil region" evidence="1">
    <location>
        <begin position="76"/>
        <end position="117"/>
    </location>
</feature>
<sequence>METKVTAGSWVADVHAGPGRTIYITLVLVIILLAAQLISSWSDFHKQKKLEQNRRAPCSTCRRCHHDTAGANIDRAANAEERAVLAERHVVQLEERMTAATEQLALAENSAREANLRHSAAVRRANSSSKHVARLQLELQQLTSASASAPRPVPNPSPVEIDDVNEHADGAHQTNDAPAEGSQHGGSSSMPEPKNIDSAHSKKPSTFEESVMDLHRWDEDTVKKPTEGKMEFRAKGFFSRKRRDRSTCEAQPVRLPDQK</sequence>
<reference evidence="4" key="1">
    <citation type="submission" date="2022-12" db="EMBL/GenBank/DDBJ databases">
        <authorList>
            <person name="Petersen C."/>
        </authorList>
    </citation>
    <scope>NUCLEOTIDE SEQUENCE</scope>
    <source>
        <strain evidence="4">IBT 15544</strain>
    </source>
</reference>
<dbReference type="AlphaFoldDB" id="A0A9W9J422"/>
<name>A0A9W9J422_9EURO</name>
<feature type="transmembrane region" description="Helical" evidence="3">
    <location>
        <begin position="20"/>
        <end position="39"/>
    </location>
</feature>
<protein>
    <submittedName>
        <fullName evidence="4">Uncharacterized protein</fullName>
    </submittedName>
</protein>
<dbReference type="Proteomes" id="UP001150904">
    <property type="component" value="Unassembled WGS sequence"/>
</dbReference>
<comment type="caution">
    <text evidence="4">The sequence shown here is derived from an EMBL/GenBank/DDBJ whole genome shotgun (WGS) entry which is preliminary data.</text>
</comment>
<evidence type="ECO:0000313" key="5">
    <source>
        <dbReference type="Proteomes" id="UP001150904"/>
    </source>
</evidence>
<keyword evidence="1" id="KW-0175">Coiled coil</keyword>
<feature type="compositionally biased region" description="Basic and acidic residues" evidence="2">
    <location>
        <begin position="212"/>
        <end position="234"/>
    </location>
</feature>
<dbReference type="RefSeq" id="XP_058303183.1">
    <property type="nucleotide sequence ID" value="XM_058456284.1"/>
</dbReference>
<keyword evidence="3" id="KW-0472">Membrane</keyword>
<feature type="region of interest" description="Disordered" evidence="2">
    <location>
        <begin position="144"/>
        <end position="163"/>
    </location>
</feature>
<organism evidence="4 5">
    <name type="scientific">Penicillium cinerascens</name>
    <dbReference type="NCBI Taxonomy" id="70096"/>
    <lineage>
        <taxon>Eukaryota</taxon>
        <taxon>Fungi</taxon>
        <taxon>Dikarya</taxon>
        <taxon>Ascomycota</taxon>
        <taxon>Pezizomycotina</taxon>
        <taxon>Eurotiomycetes</taxon>
        <taxon>Eurotiomycetidae</taxon>
        <taxon>Eurotiales</taxon>
        <taxon>Aspergillaceae</taxon>
        <taxon>Penicillium</taxon>
    </lineage>
</organism>
<keyword evidence="5" id="KW-1185">Reference proteome</keyword>